<accession>A0ABV4B225</accession>
<gene>
    <name evidence="2" type="ORF">AB7A72_10450</name>
</gene>
<feature type="region of interest" description="Disordered" evidence="1">
    <location>
        <begin position="1"/>
        <end position="32"/>
    </location>
</feature>
<feature type="compositionally biased region" description="Basic and acidic residues" evidence="1">
    <location>
        <begin position="22"/>
        <end position="32"/>
    </location>
</feature>
<dbReference type="RefSeq" id="WP_369459871.1">
    <property type="nucleotide sequence ID" value="NZ_JBGBDC010000004.1"/>
</dbReference>
<sequence>MNAIIAPPTSEAKRSPARQQAKHSDPVRARPTEAERLQTEALQILHYLCTELAQAELKDMPHARAEAIECDTVLFNLLNPKESDSPQIGTLESLVMLRQCVQNTFACLEAVSGPTVPVAIASAALLEHIDQYAERLHAAIAGLPGTLEDLRALTTFAGIKTFRDRPTPPIRRVEPVDHPKSVPAAQAGRAGQMLALQCTWDIEGVAEEIAKIADRIDDYGALTAEALLRCYALRILVLNGQLMSFLGGDNTTMGDMHWKIFRGTRPLEGGQ</sequence>
<keyword evidence="3" id="KW-1185">Reference proteome</keyword>
<organism evidence="2 3">
    <name type="scientific">Comamonas sediminis</name>
    <dbReference type="NCBI Taxonomy" id="1783360"/>
    <lineage>
        <taxon>Bacteria</taxon>
        <taxon>Pseudomonadati</taxon>
        <taxon>Pseudomonadota</taxon>
        <taxon>Betaproteobacteria</taxon>
        <taxon>Burkholderiales</taxon>
        <taxon>Comamonadaceae</taxon>
        <taxon>Comamonas</taxon>
    </lineage>
</organism>
<evidence type="ECO:0000256" key="1">
    <source>
        <dbReference type="SAM" id="MobiDB-lite"/>
    </source>
</evidence>
<reference evidence="2 3" key="1">
    <citation type="journal article" date="2016" name="Int. J. Syst. Evol. Microbiol.">
        <title>Description of Comamonas sediminis sp. nov., isolated from lagoon sediments.</title>
        <authorList>
            <person name="Subhash Y."/>
            <person name="Bang J.J."/>
            <person name="You T.H."/>
            <person name="Lee S.S."/>
        </authorList>
    </citation>
    <scope>NUCLEOTIDE SEQUENCE [LARGE SCALE GENOMIC DNA]</scope>
    <source>
        <strain evidence="2 3">JCM 31169</strain>
    </source>
</reference>
<dbReference type="EMBL" id="JBGBDC010000004">
    <property type="protein sequence ID" value="MEY2251425.1"/>
    <property type="molecule type" value="Genomic_DNA"/>
</dbReference>
<name>A0ABV4B225_9BURK</name>
<comment type="caution">
    <text evidence="2">The sequence shown here is derived from an EMBL/GenBank/DDBJ whole genome shotgun (WGS) entry which is preliminary data.</text>
</comment>
<dbReference type="Proteomes" id="UP001562178">
    <property type="component" value="Unassembled WGS sequence"/>
</dbReference>
<evidence type="ECO:0000313" key="2">
    <source>
        <dbReference type="EMBL" id="MEY2251425.1"/>
    </source>
</evidence>
<proteinExistence type="predicted"/>
<evidence type="ECO:0000313" key="3">
    <source>
        <dbReference type="Proteomes" id="UP001562178"/>
    </source>
</evidence>
<protein>
    <submittedName>
        <fullName evidence="2">Uncharacterized protein</fullName>
    </submittedName>
</protein>